<keyword evidence="6 7" id="KW-0664">Pyridoxine biosynthesis</keyword>
<evidence type="ECO:0000256" key="4">
    <source>
        <dbReference type="ARBA" id="ARBA00023002"/>
    </source>
</evidence>
<dbReference type="InterPro" id="IPR037510">
    <property type="entry name" value="PdxA"/>
</dbReference>
<name>A0A4Q9VUF6_9HYPH</name>
<dbReference type="NCBIfam" id="NF003699">
    <property type="entry name" value="PRK05312.1"/>
    <property type="match status" value="1"/>
</dbReference>
<comment type="similarity">
    <text evidence="7">Belongs to the PdxA family.</text>
</comment>
<comment type="function">
    <text evidence="7">Catalyzes the NAD(P)-dependent oxidation of 4-(phosphooxy)-L-threonine (HTP) into 2-amino-3-oxo-4-(phosphooxy)butyric acid which spontaneously decarboxylates to form 3-amino-2-oxopropyl phosphate (AHAP).</text>
</comment>
<feature type="binding site" evidence="7">
    <location>
        <position position="282"/>
    </location>
    <ligand>
        <name>a divalent metal cation</name>
        <dbReference type="ChEBI" id="CHEBI:60240"/>
        <note>ligand shared between dimeric partners</note>
    </ligand>
</feature>
<dbReference type="AlphaFoldDB" id="A0A4Q9VUF6"/>
<dbReference type="PANTHER" id="PTHR30004">
    <property type="entry name" value="4-HYDROXYTHREONINE-4-PHOSPHATE DEHYDROGENASE"/>
    <property type="match status" value="1"/>
</dbReference>
<dbReference type="Pfam" id="PF04166">
    <property type="entry name" value="PdxA"/>
    <property type="match status" value="1"/>
</dbReference>
<keyword evidence="7" id="KW-0460">Magnesium</keyword>
<dbReference type="GO" id="GO:0050570">
    <property type="term" value="F:4-hydroxythreonine-4-phosphate dehydrogenase activity"/>
    <property type="evidence" value="ECO:0007669"/>
    <property type="project" value="UniProtKB-UniRule"/>
</dbReference>
<evidence type="ECO:0000256" key="6">
    <source>
        <dbReference type="ARBA" id="ARBA00023096"/>
    </source>
</evidence>
<keyword evidence="4 7" id="KW-0560">Oxidoreductase</keyword>
<dbReference type="OrthoDB" id="9801783at2"/>
<dbReference type="SUPFAM" id="SSF53659">
    <property type="entry name" value="Isocitrate/Isopropylmalate dehydrogenase-like"/>
    <property type="match status" value="1"/>
</dbReference>
<feature type="binding site" evidence="7">
    <location>
        <position position="144"/>
    </location>
    <ligand>
        <name>substrate</name>
    </ligand>
</feature>
<dbReference type="PANTHER" id="PTHR30004:SF6">
    <property type="entry name" value="D-THREONATE 4-PHOSPHATE DEHYDROGENASE"/>
    <property type="match status" value="1"/>
</dbReference>
<dbReference type="GO" id="GO:0005737">
    <property type="term" value="C:cytoplasm"/>
    <property type="evidence" value="ECO:0007669"/>
    <property type="project" value="UniProtKB-SubCell"/>
</dbReference>
<sequence>MPATSPGDTVVPSALTMGEPAGIGPDVTLVAWARRADHRLAPFYAIGDAELYARRAAALGLTVPIARIAPEAAAAVFDRALPVVDIGRVIGEPGRTATEDAPIVIAAIERAVADVAAGRAGAVVTAPIHKHALYAAGFSHPGHTEFLGALAATIAPPPDGIAWRPIMMLAGPELRTVPVTVHVSLAAAAASLDAATIVATARIVAADLTRRFGIERPRLVVAGLNPHAGEDGAMGREDLEVIRPAVDQLIAEGLDIRGPLPADTLFHARARASYDAALCMYHDQALIPVKTLAFDETVNVTLGLPFVRTSPDHGTALDIAGRGIARAESLIAALAMAAAMSGAARR</sequence>
<keyword evidence="5 7" id="KW-0520">NAD</keyword>
<evidence type="ECO:0000313" key="9">
    <source>
        <dbReference type="Proteomes" id="UP000292781"/>
    </source>
</evidence>
<dbReference type="GO" id="GO:0000287">
    <property type="term" value="F:magnesium ion binding"/>
    <property type="evidence" value="ECO:0007669"/>
    <property type="project" value="UniProtKB-UniRule"/>
</dbReference>
<dbReference type="GO" id="GO:0042823">
    <property type="term" value="P:pyridoxal phosphate biosynthetic process"/>
    <property type="evidence" value="ECO:0007669"/>
    <property type="project" value="UniProtKB-UniRule"/>
</dbReference>
<evidence type="ECO:0000313" key="8">
    <source>
        <dbReference type="EMBL" id="TBW39773.1"/>
    </source>
</evidence>
<keyword evidence="2 7" id="KW-0479">Metal-binding</keyword>
<dbReference type="EMBL" id="SJFN01000006">
    <property type="protein sequence ID" value="TBW39773.1"/>
    <property type="molecule type" value="Genomic_DNA"/>
</dbReference>
<comment type="subcellular location">
    <subcellularLocation>
        <location evidence="7">Cytoplasm</location>
    </subcellularLocation>
</comment>
<dbReference type="EC" id="1.1.1.262" evidence="7"/>
<comment type="subunit">
    <text evidence="7">Homodimer.</text>
</comment>
<feature type="binding site" evidence="7">
    <location>
        <position position="227"/>
    </location>
    <ligand>
        <name>a divalent metal cation</name>
        <dbReference type="ChEBI" id="CHEBI:60240"/>
        <note>ligand shared between dimeric partners</note>
    </ligand>
</feature>
<dbReference type="Gene3D" id="3.40.718.10">
    <property type="entry name" value="Isopropylmalate Dehydrogenase"/>
    <property type="match status" value="1"/>
</dbReference>
<dbReference type="GO" id="GO:0008615">
    <property type="term" value="P:pyridoxine biosynthetic process"/>
    <property type="evidence" value="ECO:0007669"/>
    <property type="project" value="UniProtKB-UniRule"/>
</dbReference>
<dbReference type="RefSeq" id="WP_131307145.1">
    <property type="nucleotide sequence ID" value="NZ_SJFN01000006.1"/>
</dbReference>
<comment type="catalytic activity">
    <reaction evidence="7">
        <text>4-(phosphooxy)-L-threonine + NAD(+) = 3-amino-2-oxopropyl phosphate + CO2 + NADH</text>
        <dbReference type="Rhea" id="RHEA:32275"/>
        <dbReference type="ChEBI" id="CHEBI:16526"/>
        <dbReference type="ChEBI" id="CHEBI:57279"/>
        <dbReference type="ChEBI" id="CHEBI:57540"/>
        <dbReference type="ChEBI" id="CHEBI:57945"/>
        <dbReference type="ChEBI" id="CHEBI:58452"/>
        <dbReference type="EC" id="1.1.1.262"/>
    </reaction>
</comment>
<evidence type="ECO:0000256" key="2">
    <source>
        <dbReference type="ARBA" id="ARBA00022723"/>
    </source>
</evidence>
<dbReference type="InterPro" id="IPR005255">
    <property type="entry name" value="PdxA_fam"/>
</dbReference>
<keyword evidence="1 7" id="KW-0963">Cytoplasm</keyword>
<keyword evidence="7" id="KW-0170">Cobalt</keyword>
<feature type="binding site" evidence="7">
    <location>
        <position position="299"/>
    </location>
    <ligand>
        <name>substrate</name>
    </ligand>
</feature>
<keyword evidence="9" id="KW-1185">Reference proteome</keyword>
<gene>
    <name evidence="7 8" type="primary">pdxA</name>
    <name evidence="8" type="ORF">EYW49_05815</name>
</gene>
<feature type="binding site" evidence="7">
    <location>
        <position position="143"/>
    </location>
    <ligand>
        <name>substrate</name>
    </ligand>
</feature>
<feature type="binding site" evidence="7">
    <location>
        <position position="290"/>
    </location>
    <ligand>
        <name>substrate</name>
    </ligand>
</feature>
<dbReference type="Proteomes" id="UP000292781">
    <property type="component" value="Unassembled WGS sequence"/>
</dbReference>
<dbReference type="UniPathway" id="UPA00244">
    <property type="reaction ID" value="UER00312"/>
</dbReference>
<dbReference type="GO" id="GO:0050897">
    <property type="term" value="F:cobalt ion binding"/>
    <property type="evidence" value="ECO:0007669"/>
    <property type="project" value="UniProtKB-UniRule"/>
</dbReference>
<feature type="binding site" evidence="7">
    <location>
        <position position="182"/>
    </location>
    <ligand>
        <name>a divalent metal cation</name>
        <dbReference type="ChEBI" id="CHEBI:60240"/>
        <note>ligand shared between dimeric partners</note>
    </ligand>
</feature>
<comment type="pathway">
    <text evidence="7">Cofactor biosynthesis; pyridoxine 5'-phosphate biosynthesis; pyridoxine 5'-phosphate from D-erythrose 4-phosphate: step 4/5.</text>
</comment>
<reference evidence="8 9" key="1">
    <citation type="submission" date="2019-02" db="EMBL/GenBank/DDBJ databases">
        <title>Siculibacillus lacustris gen. nov., sp. nov., a new rosette-forming bacterium isolated from a freshwater crater lake (Lake St. Ana, Romania).</title>
        <authorList>
            <person name="Felfoldi T."/>
            <person name="Marton Z."/>
            <person name="Szabo A."/>
            <person name="Mentes A."/>
            <person name="Boka K."/>
            <person name="Marialigeti K."/>
            <person name="Mathe I."/>
            <person name="Koncz M."/>
            <person name="Schumann P."/>
            <person name="Toth E."/>
        </authorList>
    </citation>
    <scope>NUCLEOTIDE SEQUENCE [LARGE SCALE GENOMIC DNA]</scope>
    <source>
        <strain evidence="8 9">SA-279</strain>
    </source>
</reference>
<comment type="caution">
    <text evidence="8">The sequence shown here is derived from an EMBL/GenBank/DDBJ whole genome shotgun (WGS) entry which is preliminary data.</text>
</comment>
<comment type="miscellaneous">
    <text evidence="7">The active site is located at the dimer interface.</text>
</comment>
<dbReference type="GO" id="GO:0008270">
    <property type="term" value="F:zinc ion binding"/>
    <property type="evidence" value="ECO:0007669"/>
    <property type="project" value="UniProtKB-UniRule"/>
</dbReference>
<keyword evidence="7" id="KW-0862">Zinc</keyword>
<dbReference type="GO" id="GO:0051287">
    <property type="term" value="F:NAD binding"/>
    <property type="evidence" value="ECO:0007669"/>
    <property type="project" value="InterPro"/>
</dbReference>
<evidence type="ECO:0000256" key="3">
    <source>
        <dbReference type="ARBA" id="ARBA00022857"/>
    </source>
</evidence>
<keyword evidence="3 7" id="KW-0521">NADP</keyword>
<dbReference type="NCBIfam" id="TIGR00557">
    <property type="entry name" value="pdxA"/>
    <property type="match status" value="1"/>
</dbReference>
<organism evidence="8 9">
    <name type="scientific">Siculibacillus lacustris</name>
    <dbReference type="NCBI Taxonomy" id="1549641"/>
    <lineage>
        <taxon>Bacteria</taxon>
        <taxon>Pseudomonadati</taxon>
        <taxon>Pseudomonadota</taxon>
        <taxon>Alphaproteobacteria</taxon>
        <taxon>Hyphomicrobiales</taxon>
        <taxon>Ancalomicrobiaceae</taxon>
        <taxon>Siculibacillus</taxon>
    </lineage>
</organism>
<proteinExistence type="inferred from homology"/>
<comment type="cofactor">
    <cofactor evidence="7">
        <name>Zn(2+)</name>
        <dbReference type="ChEBI" id="CHEBI:29105"/>
    </cofactor>
    <cofactor evidence="7">
        <name>Mg(2+)</name>
        <dbReference type="ChEBI" id="CHEBI:18420"/>
    </cofactor>
    <cofactor evidence="7">
        <name>Co(2+)</name>
        <dbReference type="ChEBI" id="CHEBI:48828"/>
    </cofactor>
    <text evidence="7">Binds 1 divalent metal cation per subunit. Can use ions such as Zn(2+), Mg(2+) or Co(2+).</text>
</comment>
<evidence type="ECO:0000256" key="7">
    <source>
        <dbReference type="HAMAP-Rule" id="MF_00536"/>
    </source>
</evidence>
<dbReference type="HAMAP" id="MF_00536">
    <property type="entry name" value="PdxA"/>
    <property type="match status" value="1"/>
</dbReference>
<evidence type="ECO:0000256" key="5">
    <source>
        <dbReference type="ARBA" id="ARBA00023027"/>
    </source>
</evidence>
<protein>
    <recommendedName>
        <fullName evidence="7">4-hydroxythreonine-4-phosphate dehydrogenase</fullName>
        <ecNumber evidence="7">1.1.1.262</ecNumber>
    </recommendedName>
    <alternativeName>
        <fullName evidence="7">4-(phosphohydroxy)-L-threonine dehydrogenase</fullName>
    </alternativeName>
</protein>
<accession>A0A4Q9VUF6</accession>
<evidence type="ECO:0000256" key="1">
    <source>
        <dbReference type="ARBA" id="ARBA00022490"/>
    </source>
</evidence>
<feature type="binding site" evidence="7">
    <location>
        <position position="308"/>
    </location>
    <ligand>
        <name>substrate</name>
    </ligand>
</feature>